<dbReference type="AlphaFoldDB" id="A0A197JAD4"/>
<sequence>MTGGATTGMAGALARILSPKASTNKNVKVLLEEGINPTPGQIMGGTAQRIEDKLTSMPIVGDAITSARRRAVEDLNRAAYRRALDPIEEKVSSEVGREGVRHVSRQLSDAYTTLLPNLKFRADNQFKTEINQLHRMAHTLPKAEVQAFKTILREKVLRHLTPQGHASGESIKTVESELGRLSSGYRGDASFDKRQLACSALTLNMLGN</sequence>
<dbReference type="EMBL" id="KV442282">
    <property type="protein sequence ID" value="OAQ22038.1"/>
    <property type="molecule type" value="Genomic_DNA"/>
</dbReference>
<evidence type="ECO:0000313" key="2">
    <source>
        <dbReference type="Proteomes" id="UP000078512"/>
    </source>
</evidence>
<keyword evidence="2" id="KW-1185">Reference proteome</keyword>
<organism evidence="1 2">
    <name type="scientific">Linnemannia elongata AG-77</name>
    <dbReference type="NCBI Taxonomy" id="1314771"/>
    <lineage>
        <taxon>Eukaryota</taxon>
        <taxon>Fungi</taxon>
        <taxon>Fungi incertae sedis</taxon>
        <taxon>Mucoromycota</taxon>
        <taxon>Mortierellomycotina</taxon>
        <taxon>Mortierellomycetes</taxon>
        <taxon>Mortierellales</taxon>
        <taxon>Mortierellaceae</taxon>
        <taxon>Linnemannia</taxon>
    </lineage>
</organism>
<protein>
    <submittedName>
        <fullName evidence="1">Uncharacterized protein</fullName>
    </submittedName>
</protein>
<reference evidence="1 2" key="1">
    <citation type="submission" date="2016-05" db="EMBL/GenBank/DDBJ databases">
        <title>Genome sequencing reveals origins of a unique bacterial endosymbiosis in the earliest lineages of terrestrial Fungi.</title>
        <authorList>
            <consortium name="DOE Joint Genome Institute"/>
            <person name="Uehling J."/>
            <person name="Gryganskyi A."/>
            <person name="Hameed K."/>
            <person name="Tschaplinski T."/>
            <person name="Misztal P."/>
            <person name="Wu S."/>
            <person name="Desiro A."/>
            <person name="Vande Pol N."/>
            <person name="Du Z.-Y."/>
            <person name="Zienkiewicz A."/>
            <person name="Zienkiewicz K."/>
            <person name="Morin E."/>
            <person name="Tisserant E."/>
            <person name="Splivallo R."/>
            <person name="Hainaut M."/>
            <person name="Henrissat B."/>
            <person name="Ohm R."/>
            <person name="Kuo A."/>
            <person name="Yan J."/>
            <person name="Lipzen A."/>
            <person name="Nolan M."/>
            <person name="Labutti K."/>
            <person name="Barry K."/>
            <person name="Goldstein A."/>
            <person name="Labbe J."/>
            <person name="Schadt C."/>
            <person name="Tuskan G."/>
            <person name="Grigoriev I."/>
            <person name="Martin F."/>
            <person name="Vilgalys R."/>
            <person name="Bonito G."/>
        </authorList>
    </citation>
    <scope>NUCLEOTIDE SEQUENCE [LARGE SCALE GENOMIC DNA]</scope>
    <source>
        <strain evidence="1 2">AG-77</strain>
    </source>
</reference>
<name>A0A197JAD4_9FUNG</name>
<proteinExistence type="predicted"/>
<dbReference type="Proteomes" id="UP000078512">
    <property type="component" value="Unassembled WGS sequence"/>
</dbReference>
<gene>
    <name evidence="1" type="ORF">K457DRAFT_131507</name>
</gene>
<evidence type="ECO:0000313" key="1">
    <source>
        <dbReference type="EMBL" id="OAQ22038.1"/>
    </source>
</evidence>
<accession>A0A197JAD4</accession>